<evidence type="ECO:0000313" key="15">
    <source>
        <dbReference type="Proteomes" id="UP001219525"/>
    </source>
</evidence>
<dbReference type="Gene3D" id="1.10.630.10">
    <property type="entry name" value="Cytochrome P450"/>
    <property type="match status" value="1"/>
</dbReference>
<dbReference type="GO" id="GO:0016705">
    <property type="term" value="F:oxidoreductase activity, acting on paired donors, with incorporation or reduction of molecular oxygen"/>
    <property type="evidence" value="ECO:0007669"/>
    <property type="project" value="InterPro"/>
</dbReference>
<dbReference type="InterPro" id="IPR036396">
    <property type="entry name" value="Cyt_P450_sf"/>
</dbReference>
<dbReference type="GO" id="GO:0020037">
    <property type="term" value="F:heme binding"/>
    <property type="evidence" value="ECO:0007669"/>
    <property type="project" value="InterPro"/>
</dbReference>
<comment type="subcellular location">
    <subcellularLocation>
        <location evidence="2">Membrane</location>
    </subcellularLocation>
</comment>
<evidence type="ECO:0000256" key="10">
    <source>
        <dbReference type="ARBA" id="ARBA00023004"/>
    </source>
</evidence>
<keyword evidence="6" id="KW-0812">Transmembrane</keyword>
<keyword evidence="7 13" id="KW-0479">Metal-binding</keyword>
<keyword evidence="8" id="KW-1133">Transmembrane helix</keyword>
<evidence type="ECO:0000256" key="6">
    <source>
        <dbReference type="ARBA" id="ARBA00022692"/>
    </source>
</evidence>
<evidence type="ECO:0000256" key="9">
    <source>
        <dbReference type="ARBA" id="ARBA00023002"/>
    </source>
</evidence>
<protein>
    <submittedName>
        <fullName evidence="14">Cytochrome P450</fullName>
    </submittedName>
</protein>
<evidence type="ECO:0000256" key="13">
    <source>
        <dbReference type="PIRSR" id="PIRSR602401-1"/>
    </source>
</evidence>
<dbReference type="SUPFAM" id="SSF48264">
    <property type="entry name" value="Cytochrome P450"/>
    <property type="match status" value="1"/>
</dbReference>
<dbReference type="EMBL" id="JARJCW010000070">
    <property type="protein sequence ID" value="KAJ7198981.1"/>
    <property type="molecule type" value="Genomic_DNA"/>
</dbReference>
<feature type="binding site" description="axial binding residue" evidence="13">
    <location>
        <position position="185"/>
    </location>
    <ligand>
        <name>heme</name>
        <dbReference type="ChEBI" id="CHEBI:30413"/>
    </ligand>
    <ligandPart>
        <name>Fe</name>
        <dbReference type="ChEBI" id="CHEBI:18248"/>
    </ligandPart>
</feature>
<comment type="cofactor">
    <cofactor evidence="1 13">
        <name>heme</name>
        <dbReference type="ChEBI" id="CHEBI:30413"/>
    </cofactor>
</comment>
<evidence type="ECO:0000256" key="5">
    <source>
        <dbReference type="ARBA" id="ARBA00022617"/>
    </source>
</evidence>
<evidence type="ECO:0000256" key="7">
    <source>
        <dbReference type="ARBA" id="ARBA00022723"/>
    </source>
</evidence>
<dbReference type="GO" id="GO:0005506">
    <property type="term" value="F:iron ion binding"/>
    <property type="evidence" value="ECO:0007669"/>
    <property type="project" value="InterPro"/>
</dbReference>
<dbReference type="PRINTS" id="PR00463">
    <property type="entry name" value="EP450I"/>
</dbReference>
<keyword evidence="9" id="KW-0560">Oxidoreductase</keyword>
<dbReference type="PANTHER" id="PTHR24305:SF166">
    <property type="entry name" value="CYTOCHROME P450 12A4, MITOCHONDRIAL-RELATED"/>
    <property type="match status" value="1"/>
</dbReference>
<dbReference type="PRINTS" id="PR00385">
    <property type="entry name" value="P450"/>
</dbReference>
<comment type="pathway">
    <text evidence="3">Secondary metabolite biosynthesis; terpenoid biosynthesis.</text>
</comment>
<gene>
    <name evidence="14" type="ORF">GGX14DRAFT_373481</name>
</gene>
<evidence type="ECO:0000256" key="3">
    <source>
        <dbReference type="ARBA" id="ARBA00004721"/>
    </source>
</evidence>
<reference evidence="14" key="1">
    <citation type="submission" date="2023-03" db="EMBL/GenBank/DDBJ databases">
        <title>Massive genome expansion in bonnet fungi (Mycena s.s.) driven by repeated elements and novel gene families across ecological guilds.</title>
        <authorList>
            <consortium name="Lawrence Berkeley National Laboratory"/>
            <person name="Harder C.B."/>
            <person name="Miyauchi S."/>
            <person name="Viragh M."/>
            <person name="Kuo A."/>
            <person name="Thoen E."/>
            <person name="Andreopoulos B."/>
            <person name="Lu D."/>
            <person name="Skrede I."/>
            <person name="Drula E."/>
            <person name="Henrissat B."/>
            <person name="Morin E."/>
            <person name="Kohler A."/>
            <person name="Barry K."/>
            <person name="LaButti K."/>
            <person name="Morin E."/>
            <person name="Salamov A."/>
            <person name="Lipzen A."/>
            <person name="Mereny Z."/>
            <person name="Hegedus B."/>
            <person name="Baldrian P."/>
            <person name="Stursova M."/>
            <person name="Weitz H."/>
            <person name="Taylor A."/>
            <person name="Grigoriev I.V."/>
            <person name="Nagy L.G."/>
            <person name="Martin F."/>
            <person name="Kauserud H."/>
        </authorList>
    </citation>
    <scope>NUCLEOTIDE SEQUENCE</scope>
    <source>
        <strain evidence="14">9144</strain>
    </source>
</reference>
<evidence type="ECO:0000313" key="14">
    <source>
        <dbReference type="EMBL" id="KAJ7198981.1"/>
    </source>
</evidence>
<dbReference type="GO" id="GO:0016020">
    <property type="term" value="C:membrane"/>
    <property type="evidence" value="ECO:0007669"/>
    <property type="project" value="UniProtKB-SubCell"/>
</dbReference>
<dbReference type="InterPro" id="IPR050121">
    <property type="entry name" value="Cytochrome_P450_monoxygenase"/>
</dbReference>
<evidence type="ECO:0000256" key="2">
    <source>
        <dbReference type="ARBA" id="ARBA00004370"/>
    </source>
</evidence>
<dbReference type="PANTHER" id="PTHR24305">
    <property type="entry name" value="CYTOCHROME P450"/>
    <property type="match status" value="1"/>
</dbReference>
<evidence type="ECO:0000256" key="12">
    <source>
        <dbReference type="ARBA" id="ARBA00023136"/>
    </source>
</evidence>
<evidence type="ECO:0000256" key="8">
    <source>
        <dbReference type="ARBA" id="ARBA00022989"/>
    </source>
</evidence>
<feature type="non-terminal residue" evidence="14">
    <location>
        <position position="187"/>
    </location>
</feature>
<dbReference type="Proteomes" id="UP001219525">
    <property type="component" value="Unassembled WGS sequence"/>
</dbReference>
<dbReference type="Pfam" id="PF00067">
    <property type="entry name" value="p450"/>
    <property type="match status" value="1"/>
</dbReference>
<comment type="similarity">
    <text evidence="4">Belongs to the cytochrome P450 family.</text>
</comment>
<dbReference type="InterPro" id="IPR002401">
    <property type="entry name" value="Cyt_P450_E_grp-I"/>
</dbReference>
<keyword evidence="11" id="KW-0503">Monooxygenase</keyword>
<evidence type="ECO:0000256" key="1">
    <source>
        <dbReference type="ARBA" id="ARBA00001971"/>
    </source>
</evidence>
<evidence type="ECO:0000256" key="11">
    <source>
        <dbReference type="ARBA" id="ARBA00023033"/>
    </source>
</evidence>
<proteinExistence type="inferred from homology"/>
<organism evidence="14 15">
    <name type="scientific">Mycena pura</name>
    <dbReference type="NCBI Taxonomy" id="153505"/>
    <lineage>
        <taxon>Eukaryota</taxon>
        <taxon>Fungi</taxon>
        <taxon>Dikarya</taxon>
        <taxon>Basidiomycota</taxon>
        <taxon>Agaricomycotina</taxon>
        <taxon>Agaricomycetes</taxon>
        <taxon>Agaricomycetidae</taxon>
        <taxon>Agaricales</taxon>
        <taxon>Marasmiineae</taxon>
        <taxon>Mycenaceae</taxon>
        <taxon>Mycena</taxon>
    </lineage>
</organism>
<dbReference type="InterPro" id="IPR001128">
    <property type="entry name" value="Cyt_P450"/>
</dbReference>
<keyword evidence="10 13" id="KW-0408">Iron</keyword>
<sequence length="187" mass="20137">LIRNGTSVKNNSLLAEDIVGQTSLIMAAGQDTTANTLSLGLIELAKNPQFQDSLRAEIHAAIGINPENIPYDSLPLLNAFIKETLRMYPAEALSERVALADAVLPLSESVATTTGEQVHQIRIRKGQILTLAVASYQRMESRWGGDACAFRPARWLDGTVTVYRGDATVGPYANLLSFHGGARTCLG</sequence>
<accession>A0AAD6V429</accession>
<comment type="caution">
    <text evidence="14">The sequence shown here is derived from an EMBL/GenBank/DDBJ whole genome shotgun (WGS) entry which is preliminary data.</text>
</comment>
<keyword evidence="12" id="KW-0472">Membrane</keyword>
<keyword evidence="5 13" id="KW-0349">Heme</keyword>
<keyword evidence="15" id="KW-1185">Reference proteome</keyword>
<name>A0AAD6V429_9AGAR</name>
<dbReference type="GO" id="GO:0004497">
    <property type="term" value="F:monooxygenase activity"/>
    <property type="evidence" value="ECO:0007669"/>
    <property type="project" value="UniProtKB-KW"/>
</dbReference>
<dbReference type="AlphaFoldDB" id="A0AAD6V429"/>
<evidence type="ECO:0000256" key="4">
    <source>
        <dbReference type="ARBA" id="ARBA00010617"/>
    </source>
</evidence>